<dbReference type="InterPro" id="IPR056785">
    <property type="entry name" value="YkcA/B-like_C"/>
</dbReference>
<sequence length="701" mass="73777">MNETKGKRAPRLDYALALTMVLSAVLHGYGIWTDRYANTYYTTAVGSMLQSWHNFFFVALDSAGSVTVDKPPLTFWIQALSAKIFGLRGWSVILPQALCGVLSVWLLYKLVKPMFGTTAARVSALAMATMPVAVAVGRTNNIDGMLVFALLSGTWLLFKGIRSGKAGWIVGAFAVVGLAFNMKMLQAYMILPAFYLLFLISYKATWRKKSTVAAVATATLLVASLSWALIVDAVPKSERPYIGSSTGNSVLELAFGYNGVSRLTGDRNPGGSGGGVGFGGGRGIGPGGFERAGQGERAGQADGTDPSDQVGARNEPSFQGGVNGLPGAAAMGGFGANGDFGGGSGGMFGTGEEGPLRLFQSELSGQASWLVPFAALGAIALLWGLSFRQLTAKQEETIFWLAWLVPVMGFFSVAGFFHPYYLIMMGPPIAALVGGGWSELRRLFRESAGWRSALLPVAIAATTSFAWIVIQPNDDRIGHGWSIVVLFGGLLVGLILAISQWSKQAWARRAAWFGLVLMLAGPLYWSLTPIVYGQNSMLPQAGFSSEGRGQGAIGGGSGQPGGGQGGANVSLLSYLRTHNTGETYLFAAQNYGTAAPYIIDEREKVVTLNGFSGGDRPYSAETLRALVASGKVKYFLIGEGMGGPGGGQRGSSELTAWIQENGTEIPSSEWGESASANGNAGGRGGFGFGNAMKLYEVSAGR</sequence>
<keyword evidence="13" id="KW-1185">Reference proteome</keyword>
<dbReference type="EMBL" id="JBHSMH010000033">
    <property type="protein sequence ID" value="MFC5469361.1"/>
    <property type="molecule type" value="Genomic_DNA"/>
</dbReference>
<comment type="subcellular location">
    <subcellularLocation>
        <location evidence="1">Cell membrane</location>
        <topology evidence="1">Multi-pass membrane protein</topology>
    </subcellularLocation>
</comment>
<organism evidence="12 13">
    <name type="scientific">Cohnella suwonensis</name>
    <dbReference type="NCBI Taxonomy" id="696072"/>
    <lineage>
        <taxon>Bacteria</taxon>
        <taxon>Bacillati</taxon>
        <taxon>Bacillota</taxon>
        <taxon>Bacilli</taxon>
        <taxon>Bacillales</taxon>
        <taxon>Paenibacillaceae</taxon>
        <taxon>Cohnella</taxon>
    </lineage>
</organism>
<evidence type="ECO:0000256" key="3">
    <source>
        <dbReference type="ARBA" id="ARBA00022676"/>
    </source>
</evidence>
<accession>A0ABW0LVL6</accession>
<keyword evidence="3" id="KW-0328">Glycosyltransferase</keyword>
<keyword evidence="6 9" id="KW-1133">Transmembrane helix</keyword>
<feature type="transmembrane region" description="Helical" evidence="9">
    <location>
        <begin position="397"/>
        <end position="414"/>
    </location>
</feature>
<evidence type="ECO:0000256" key="2">
    <source>
        <dbReference type="ARBA" id="ARBA00022475"/>
    </source>
</evidence>
<feature type="region of interest" description="Disordered" evidence="8">
    <location>
        <begin position="287"/>
        <end position="315"/>
    </location>
</feature>
<keyword evidence="4" id="KW-0808">Transferase</keyword>
<keyword evidence="7 9" id="KW-0472">Membrane</keyword>
<feature type="transmembrane region" description="Helical" evidence="9">
    <location>
        <begin position="420"/>
        <end position="440"/>
    </location>
</feature>
<gene>
    <name evidence="12" type="ORF">ACFPPD_11570</name>
</gene>
<feature type="transmembrane region" description="Helical" evidence="9">
    <location>
        <begin position="12"/>
        <end position="32"/>
    </location>
</feature>
<dbReference type="InterPro" id="IPR050297">
    <property type="entry name" value="LipidA_mod_glycosyltrf_83"/>
</dbReference>
<dbReference type="InterPro" id="IPR038731">
    <property type="entry name" value="RgtA/B/C-like"/>
</dbReference>
<feature type="transmembrane region" description="Helical" evidence="9">
    <location>
        <begin position="367"/>
        <end position="385"/>
    </location>
</feature>
<comment type="caution">
    <text evidence="12">The sequence shown here is derived from an EMBL/GenBank/DDBJ whole genome shotgun (WGS) entry which is preliminary data.</text>
</comment>
<name>A0ABW0LVL6_9BACL</name>
<evidence type="ECO:0000256" key="9">
    <source>
        <dbReference type="SAM" id="Phobius"/>
    </source>
</evidence>
<evidence type="ECO:0000256" key="1">
    <source>
        <dbReference type="ARBA" id="ARBA00004651"/>
    </source>
</evidence>
<dbReference type="Proteomes" id="UP001596105">
    <property type="component" value="Unassembled WGS sequence"/>
</dbReference>
<feature type="transmembrane region" description="Helical" evidence="9">
    <location>
        <begin position="144"/>
        <end position="161"/>
    </location>
</feature>
<evidence type="ECO:0000256" key="5">
    <source>
        <dbReference type="ARBA" id="ARBA00022692"/>
    </source>
</evidence>
<protein>
    <submittedName>
        <fullName evidence="12">Glycosyltransferase family 39 protein</fullName>
    </submittedName>
</protein>
<feature type="transmembrane region" description="Helical" evidence="9">
    <location>
        <begin position="167"/>
        <end position="200"/>
    </location>
</feature>
<feature type="transmembrane region" description="Helical" evidence="9">
    <location>
        <begin position="510"/>
        <end position="527"/>
    </location>
</feature>
<feature type="domain" description="Putative mannosyltransferase YkcA/B-like C-terminal" evidence="11">
    <location>
        <begin position="571"/>
        <end position="661"/>
    </location>
</feature>
<dbReference type="PANTHER" id="PTHR33908:SF3">
    <property type="entry name" value="UNDECAPRENYL PHOSPHATE-ALPHA-4-AMINO-4-DEOXY-L-ARABINOSE ARABINOSYL TRANSFERASE"/>
    <property type="match status" value="1"/>
</dbReference>
<feature type="transmembrane region" description="Helical" evidence="9">
    <location>
        <begin position="114"/>
        <end position="137"/>
    </location>
</feature>
<feature type="transmembrane region" description="Helical" evidence="9">
    <location>
        <begin position="452"/>
        <end position="470"/>
    </location>
</feature>
<evidence type="ECO:0000256" key="7">
    <source>
        <dbReference type="ARBA" id="ARBA00023136"/>
    </source>
</evidence>
<evidence type="ECO:0000313" key="12">
    <source>
        <dbReference type="EMBL" id="MFC5469361.1"/>
    </source>
</evidence>
<keyword evidence="5 9" id="KW-0812">Transmembrane</keyword>
<evidence type="ECO:0000256" key="6">
    <source>
        <dbReference type="ARBA" id="ARBA00022989"/>
    </source>
</evidence>
<feature type="transmembrane region" description="Helical" evidence="9">
    <location>
        <begin position="212"/>
        <end position="230"/>
    </location>
</feature>
<dbReference type="Pfam" id="PF13231">
    <property type="entry name" value="PMT_2"/>
    <property type="match status" value="1"/>
</dbReference>
<feature type="domain" description="Glycosyltransferase RgtA/B/C/D-like" evidence="10">
    <location>
        <begin position="69"/>
        <end position="227"/>
    </location>
</feature>
<evidence type="ECO:0000256" key="8">
    <source>
        <dbReference type="SAM" id="MobiDB-lite"/>
    </source>
</evidence>
<feature type="transmembrane region" description="Helical" evidence="9">
    <location>
        <begin position="476"/>
        <end position="498"/>
    </location>
</feature>
<proteinExistence type="predicted"/>
<dbReference type="RefSeq" id="WP_209750768.1">
    <property type="nucleotide sequence ID" value="NZ_JBHSMH010000033.1"/>
</dbReference>
<evidence type="ECO:0000256" key="4">
    <source>
        <dbReference type="ARBA" id="ARBA00022679"/>
    </source>
</evidence>
<feature type="transmembrane region" description="Helical" evidence="9">
    <location>
        <begin position="89"/>
        <end position="108"/>
    </location>
</feature>
<evidence type="ECO:0000259" key="11">
    <source>
        <dbReference type="Pfam" id="PF24878"/>
    </source>
</evidence>
<evidence type="ECO:0000259" key="10">
    <source>
        <dbReference type="Pfam" id="PF13231"/>
    </source>
</evidence>
<dbReference type="PANTHER" id="PTHR33908">
    <property type="entry name" value="MANNOSYLTRANSFERASE YKCB-RELATED"/>
    <property type="match status" value="1"/>
</dbReference>
<dbReference type="Pfam" id="PF24878">
    <property type="entry name" value="YkcB_C"/>
    <property type="match status" value="1"/>
</dbReference>
<evidence type="ECO:0000313" key="13">
    <source>
        <dbReference type="Proteomes" id="UP001596105"/>
    </source>
</evidence>
<reference evidence="13" key="1">
    <citation type="journal article" date="2019" name="Int. J. Syst. Evol. Microbiol.">
        <title>The Global Catalogue of Microorganisms (GCM) 10K type strain sequencing project: providing services to taxonomists for standard genome sequencing and annotation.</title>
        <authorList>
            <consortium name="The Broad Institute Genomics Platform"/>
            <consortium name="The Broad Institute Genome Sequencing Center for Infectious Disease"/>
            <person name="Wu L."/>
            <person name="Ma J."/>
        </authorList>
    </citation>
    <scope>NUCLEOTIDE SEQUENCE [LARGE SCALE GENOMIC DNA]</scope>
    <source>
        <strain evidence="13">CCUG 57113</strain>
    </source>
</reference>
<keyword evidence="2" id="KW-1003">Cell membrane</keyword>